<dbReference type="Gene3D" id="3.40.47.10">
    <property type="match status" value="1"/>
</dbReference>
<keyword evidence="2" id="KW-0012">Acyltransferase</keyword>
<evidence type="ECO:0000313" key="4">
    <source>
        <dbReference type="Proteomes" id="UP000069030"/>
    </source>
</evidence>
<dbReference type="RefSeq" id="WP_006259143.1">
    <property type="nucleotide sequence ID" value="NZ_BCMQ01000008.1"/>
</dbReference>
<dbReference type="InterPro" id="IPR013747">
    <property type="entry name" value="ACP_syn_III_C"/>
</dbReference>
<dbReference type="InterPro" id="IPR016039">
    <property type="entry name" value="Thiolase-like"/>
</dbReference>
<dbReference type="GO" id="GO:0004315">
    <property type="term" value="F:3-oxoacyl-[acyl-carrier-protein] synthase activity"/>
    <property type="evidence" value="ECO:0007669"/>
    <property type="project" value="InterPro"/>
</dbReference>
<reference evidence="3 4" key="1">
    <citation type="journal article" date="2016" name="J. Zhejiang Univ. Sci. B">
        <title>Antibiotic resistance mechanisms of Myroides sp.</title>
        <authorList>
            <person name="Hu S."/>
            <person name="Yuan S."/>
            <person name="Qu H."/>
            <person name="Jiang T."/>
            <person name="Zhou Y."/>
            <person name="Wang M."/>
            <person name="Ming D."/>
        </authorList>
    </citation>
    <scope>NUCLEOTIDE SEQUENCE [LARGE SCALE GENOMIC DNA]</scope>
    <source>
        <strain evidence="3 4">PR63039</strain>
    </source>
</reference>
<accession>A0A0U3GWB1</accession>
<dbReference type="AlphaFoldDB" id="A0A0U3GWB1"/>
<name>A0A0U3GWB1_9FLAO</name>
<evidence type="ECO:0000256" key="1">
    <source>
        <dbReference type="ARBA" id="ARBA00022679"/>
    </source>
</evidence>
<keyword evidence="1" id="KW-0808">Transferase</keyword>
<dbReference type="GO" id="GO:0006633">
    <property type="term" value="P:fatty acid biosynthetic process"/>
    <property type="evidence" value="ECO:0007669"/>
    <property type="project" value="InterPro"/>
</dbReference>
<dbReference type="SUPFAM" id="SSF53901">
    <property type="entry name" value="Thiolase-like"/>
    <property type="match status" value="2"/>
</dbReference>
<dbReference type="Pfam" id="PF08545">
    <property type="entry name" value="ACP_syn_III"/>
    <property type="match status" value="1"/>
</dbReference>
<gene>
    <name evidence="3" type="ORF">AS202_12990</name>
</gene>
<dbReference type="EMBL" id="CP013690">
    <property type="protein sequence ID" value="ALU27008.1"/>
    <property type="molecule type" value="Genomic_DNA"/>
</dbReference>
<proteinExistence type="predicted"/>
<evidence type="ECO:0000256" key="2">
    <source>
        <dbReference type="ARBA" id="ARBA00023315"/>
    </source>
</evidence>
<evidence type="ECO:0000313" key="3">
    <source>
        <dbReference type="EMBL" id="ALU27008.1"/>
    </source>
</evidence>
<dbReference type="GO" id="GO:0044550">
    <property type="term" value="P:secondary metabolite biosynthetic process"/>
    <property type="evidence" value="ECO:0007669"/>
    <property type="project" value="TreeGrafter"/>
</dbReference>
<dbReference type="Pfam" id="PF08541">
    <property type="entry name" value="ACP_syn_III_C"/>
    <property type="match status" value="1"/>
</dbReference>
<dbReference type="PANTHER" id="PTHR34069">
    <property type="entry name" value="3-OXOACYL-[ACYL-CARRIER-PROTEIN] SYNTHASE 3"/>
    <property type="match status" value="1"/>
</dbReference>
<dbReference type="eggNOG" id="COG0332">
    <property type="taxonomic scope" value="Bacteria"/>
</dbReference>
<dbReference type="KEGG" id="mod:AS202_12990"/>
<protein>
    <submittedName>
        <fullName evidence="3">3-oxoacyl-ACP synthase</fullName>
    </submittedName>
</protein>
<dbReference type="InterPro" id="IPR013751">
    <property type="entry name" value="ACP_syn_III_N"/>
</dbReference>
<sequence>MTIKQTYFYHPTSYETNECVIASFEQRNIPMQRIQQSLGRKKRFILDRNSTETTLTMATKAAKGALKECGLHIEDIDVIALVSATPELLVPSASIKLHQMLNAKKKTMCFDLNANCIGAFIALDQLTKYLQCTPNMQRALIVCAENLCRIVDNNNPITAFCFSDSAFAFILDKDGESIGLKDVMYHTDSDIADTVSYPPAGFSQFKNEDVLVWDRSFDGMGSVDFIKKELLLFLERNKMSVEDIDLFMFSQFSYKNVQLIKEYFNLGDDKVPFYSHELGYTGSSSPFLALDQYQRRVRKIKQGEQILFWTLGAGYEAGLMLWEY</sequence>
<dbReference type="PANTHER" id="PTHR34069:SF2">
    <property type="entry name" value="BETA-KETOACYL-[ACYL-CARRIER-PROTEIN] SYNTHASE III"/>
    <property type="match status" value="1"/>
</dbReference>
<dbReference type="Proteomes" id="UP000069030">
    <property type="component" value="Chromosome"/>
</dbReference>
<organism evidence="3 4">
    <name type="scientific">Myroides odoratimimus</name>
    <dbReference type="NCBI Taxonomy" id="76832"/>
    <lineage>
        <taxon>Bacteria</taxon>
        <taxon>Pseudomonadati</taxon>
        <taxon>Bacteroidota</taxon>
        <taxon>Flavobacteriia</taxon>
        <taxon>Flavobacteriales</taxon>
        <taxon>Flavobacteriaceae</taxon>
        <taxon>Myroides</taxon>
    </lineage>
</organism>